<sequence>MALFAKSQASNSIVHNMSSQALTRMLIVSFTHLSSLNGFRKNPCVNFPVLYRFRKTSKERMSEVISFLLSKRLKRLKDVILSIVFADITLWHILKPNNAPF</sequence>
<gene>
    <name evidence="1" type="ORF">WUBG_03733</name>
</gene>
<proteinExistence type="predicted"/>
<reference evidence="2" key="1">
    <citation type="submission" date="2012-08" db="EMBL/GenBank/DDBJ databases">
        <title>The Genome Sequence of Wuchereria bancrofti.</title>
        <authorList>
            <person name="Nutman T.B."/>
            <person name="Fink D.L."/>
            <person name="Russ C."/>
            <person name="Young S."/>
            <person name="Zeng Q."/>
            <person name="Koehrsen M."/>
            <person name="Alvarado L."/>
            <person name="Berlin A."/>
            <person name="Chapman S.B."/>
            <person name="Chen Z."/>
            <person name="Freedman E."/>
            <person name="Gellesch M."/>
            <person name="Goldberg J."/>
            <person name="Griggs A."/>
            <person name="Gujja S."/>
            <person name="Heilman E.R."/>
            <person name="Heiman D."/>
            <person name="Hepburn T."/>
            <person name="Howarth C."/>
            <person name="Jen D."/>
            <person name="Larson L."/>
            <person name="Lewis B."/>
            <person name="Mehta T."/>
            <person name="Park D."/>
            <person name="Pearson M."/>
            <person name="Roberts A."/>
            <person name="Saif S."/>
            <person name="Shea T."/>
            <person name="Shenoy N."/>
            <person name="Sisk P."/>
            <person name="Stolte C."/>
            <person name="Sykes S."/>
            <person name="Walk T."/>
            <person name="White J."/>
            <person name="Yandava C."/>
            <person name="Haas B."/>
            <person name="Henn M.R."/>
            <person name="Nusbaum C."/>
            <person name="Birren B."/>
        </authorList>
    </citation>
    <scope>NUCLEOTIDE SEQUENCE [LARGE SCALE GENOMIC DNA]</scope>
    <source>
        <strain evidence="2">NA</strain>
    </source>
</reference>
<evidence type="ECO:0000313" key="1">
    <source>
        <dbReference type="EMBL" id="EJW85356.1"/>
    </source>
</evidence>
<dbReference type="AlphaFoldDB" id="J9ES23"/>
<dbReference type="EMBL" id="ADBV01001183">
    <property type="protein sequence ID" value="EJW85356.1"/>
    <property type="molecule type" value="Genomic_DNA"/>
</dbReference>
<comment type="caution">
    <text evidence="1">The sequence shown here is derived from an EMBL/GenBank/DDBJ whole genome shotgun (WGS) entry which is preliminary data.</text>
</comment>
<name>J9ES23_WUCBA</name>
<evidence type="ECO:0000313" key="2">
    <source>
        <dbReference type="Proteomes" id="UP000004810"/>
    </source>
</evidence>
<protein>
    <submittedName>
        <fullName evidence="1">Uncharacterized protein</fullName>
    </submittedName>
</protein>
<accession>J9ES23</accession>
<dbReference type="Proteomes" id="UP000004810">
    <property type="component" value="Unassembled WGS sequence"/>
</dbReference>
<organism evidence="1 2">
    <name type="scientific">Wuchereria bancrofti</name>
    <dbReference type="NCBI Taxonomy" id="6293"/>
    <lineage>
        <taxon>Eukaryota</taxon>
        <taxon>Metazoa</taxon>
        <taxon>Ecdysozoa</taxon>
        <taxon>Nematoda</taxon>
        <taxon>Chromadorea</taxon>
        <taxon>Rhabditida</taxon>
        <taxon>Spirurina</taxon>
        <taxon>Spiruromorpha</taxon>
        <taxon>Filarioidea</taxon>
        <taxon>Onchocercidae</taxon>
        <taxon>Wuchereria</taxon>
    </lineage>
</organism>